<evidence type="ECO:0000313" key="2">
    <source>
        <dbReference type="EMBL" id="PWF48599.1"/>
    </source>
</evidence>
<sequence length="137" mass="15223">MHNLKNTLFLALSMTAASVLAAPSYVQCKAKPGVDIDLGAIGIYKIDQNVVQHWNPGKGWRENECISVLAFERRECSISPDEYVWRTITNLGRAQGVQEQIINRRTGQMTASYSILGKTSYLQCEPVPEPVLGAPRM</sequence>
<dbReference type="RefSeq" id="WP_106757428.1">
    <property type="nucleotide sequence ID" value="NZ_PXWF02000173.1"/>
</dbReference>
<evidence type="ECO:0000313" key="3">
    <source>
        <dbReference type="Proteomes" id="UP000241421"/>
    </source>
</evidence>
<keyword evidence="3" id="KW-1185">Reference proteome</keyword>
<name>A0A2U2HM96_9BURK</name>
<dbReference type="AlphaFoldDB" id="A0A2U2HM96"/>
<evidence type="ECO:0000256" key="1">
    <source>
        <dbReference type="SAM" id="SignalP"/>
    </source>
</evidence>
<keyword evidence="1" id="KW-0732">Signal</keyword>
<comment type="caution">
    <text evidence="2">The sequence shown here is derived from an EMBL/GenBank/DDBJ whole genome shotgun (WGS) entry which is preliminary data.</text>
</comment>
<dbReference type="EMBL" id="PXWF02000173">
    <property type="protein sequence ID" value="PWF48599.1"/>
    <property type="molecule type" value="Genomic_DNA"/>
</dbReference>
<gene>
    <name evidence="2" type="ORF">C7C56_010865</name>
</gene>
<feature type="signal peptide" evidence="1">
    <location>
        <begin position="1"/>
        <end position="21"/>
    </location>
</feature>
<dbReference type="Proteomes" id="UP000241421">
    <property type="component" value="Unassembled WGS sequence"/>
</dbReference>
<proteinExistence type="predicted"/>
<protein>
    <recommendedName>
        <fullName evidence="4">DUF3757 domain-containing protein</fullName>
    </recommendedName>
</protein>
<evidence type="ECO:0008006" key="4">
    <source>
        <dbReference type="Google" id="ProtNLM"/>
    </source>
</evidence>
<reference evidence="2 3" key="1">
    <citation type="submission" date="2018-04" db="EMBL/GenBank/DDBJ databases">
        <title>Massilia violaceinigra sp. nov., a novel purple-pigmented bacterium isolated from Tianshan glacier, Xinjiang, China.</title>
        <authorList>
            <person name="Wang H."/>
        </authorList>
    </citation>
    <scope>NUCLEOTIDE SEQUENCE [LARGE SCALE GENOMIC DNA]</scope>
    <source>
        <strain evidence="2 3">B448-2</strain>
    </source>
</reference>
<feature type="chain" id="PRO_5015657653" description="DUF3757 domain-containing protein" evidence="1">
    <location>
        <begin position="22"/>
        <end position="137"/>
    </location>
</feature>
<organism evidence="2 3">
    <name type="scientific">Massilia glaciei</name>
    <dbReference type="NCBI Taxonomy" id="1524097"/>
    <lineage>
        <taxon>Bacteria</taxon>
        <taxon>Pseudomonadati</taxon>
        <taxon>Pseudomonadota</taxon>
        <taxon>Betaproteobacteria</taxon>
        <taxon>Burkholderiales</taxon>
        <taxon>Oxalobacteraceae</taxon>
        <taxon>Telluria group</taxon>
        <taxon>Massilia</taxon>
    </lineage>
</organism>
<accession>A0A2U2HM96</accession>